<keyword evidence="1" id="KW-0812">Transmembrane</keyword>
<reference evidence="2 3" key="1">
    <citation type="submission" date="2024-02" db="EMBL/GenBank/DDBJ databases">
        <authorList>
            <person name="Chen Y."/>
            <person name="Shah S."/>
            <person name="Dougan E. K."/>
            <person name="Thang M."/>
            <person name="Chan C."/>
        </authorList>
    </citation>
    <scope>NUCLEOTIDE SEQUENCE [LARGE SCALE GENOMIC DNA]</scope>
</reference>
<name>A0ABP0KHI3_9DINO</name>
<keyword evidence="1" id="KW-0472">Membrane</keyword>
<dbReference type="EMBL" id="CAXAMN010008702">
    <property type="protein sequence ID" value="CAK9026280.1"/>
    <property type="molecule type" value="Genomic_DNA"/>
</dbReference>
<gene>
    <name evidence="2" type="ORF">CCMP2556_LOCUS16303</name>
</gene>
<dbReference type="Proteomes" id="UP001642484">
    <property type="component" value="Unassembled WGS sequence"/>
</dbReference>
<keyword evidence="3" id="KW-1185">Reference proteome</keyword>
<evidence type="ECO:0000313" key="3">
    <source>
        <dbReference type="Proteomes" id="UP001642484"/>
    </source>
</evidence>
<evidence type="ECO:0000256" key="1">
    <source>
        <dbReference type="SAM" id="Phobius"/>
    </source>
</evidence>
<sequence>ELLPMVTSVGEFFTDVTDVIQGDDEKVDGLTWRLWNAIEWSMAGALIFLLLSLLLAWGRRQQRSFTWVPPQPQMLS</sequence>
<organism evidence="2 3">
    <name type="scientific">Durusdinium trenchii</name>
    <dbReference type="NCBI Taxonomy" id="1381693"/>
    <lineage>
        <taxon>Eukaryota</taxon>
        <taxon>Sar</taxon>
        <taxon>Alveolata</taxon>
        <taxon>Dinophyceae</taxon>
        <taxon>Suessiales</taxon>
        <taxon>Symbiodiniaceae</taxon>
        <taxon>Durusdinium</taxon>
    </lineage>
</organism>
<comment type="caution">
    <text evidence="2">The sequence shown here is derived from an EMBL/GenBank/DDBJ whole genome shotgun (WGS) entry which is preliminary data.</text>
</comment>
<evidence type="ECO:0000313" key="2">
    <source>
        <dbReference type="EMBL" id="CAK9026280.1"/>
    </source>
</evidence>
<feature type="non-terminal residue" evidence="2">
    <location>
        <position position="1"/>
    </location>
</feature>
<proteinExistence type="predicted"/>
<accession>A0ABP0KHI3</accession>
<keyword evidence="1" id="KW-1133">Transmembrane helix</keyword>
<protein>
    <submittedName>
        <fullName evidence="2">Uncharacterized protein</fullName>
    </submittedName>
</protein>
<feature type="transmembrane region" description="Helical" evidence="1">
    <location>
        <begin position="37"/>
        <end position="57"/>
    </location>
</feature>